<gene>
    <name evidence="2" type="ORF">HINF_LOCUS46095</name>
    <name evidence="1" type="ORF">HINF_LOCUS8295</name>
</gene>
<keyword evidence="3" id="KW-1185">Reference proteome</keyword>
<name>A0AA86TL26_9EUKA</name>
<comment type="caution">
    <text evidence="1">The sequence shown here is derived from an EMBL/GenBank/DDBJ whole genome shotgun (WGS) entry which is preliminary data.</text>
</comment>
<organism evidence="1">
    <name type="scientific">Hexamita inflata</name>
    <dbReference type="NCBI Taxonomy" id="28002"/>
    <lineage>
        <taxon>Eukaryota</taxon>
        <taxon>Metamonada</taxon>
        <taxon>Diplomonadida</taxon>
        <taxon>Hexamitidae</taxon>
        <taxon>Hexamitinae</taxon>
        <taxon>Hexamita</taxon>
    </lineage>
</organism>
<evidence type="ECO:0000313" key="3">
    <source>
        <dbReference type="Proteomes" id="UP001642409"/>
    </source>
</evidence>
<proteinExistence type="predicted"/>
<dbReference type="EMBL" id="CAXDID020000202">
    <property type="protein sequence ID" value="CAL6054499.1"/>
    <property type="molecule type" value="Genomic_DNA"/>
</dbReference>
<reference evidence="1" key="1">
    <citation type="submission" date="2023-06" db="EMBL/GenBank/DDBJ databases">
        <authorList>
            <person name="Kurt Z."/>
        </authorList>
    </citation>
    <scope>NUCLEOTIDE SEQUENCE</scope>
</reference>
<dbReference type="EMBL" id="CATOUU010000202">
    <property type="protein sequence ID" value="CAI9920650.1"/>
    <property type="molecule type" value="Genomic_DNA"/>
</dbReference>
<evidence type="ECO:0000313" key="2">
    <source>
        <dbReference type="EMBL" id="CAL6054499.1"/>
    </source>
</evidence>
<sequence length="127" mass="14653">MNNPKALILFRSSRICSSKQKSLSLSNFALPKLKYCQTNVVQKHSVTKLQLTYLHSAVESFESARLDSVFNEINQNILFNQRTGIQQQIQLLKQMLQRANELLVLANTHLQKMDELLKNYLFALSEL</sequence>
<dbReference type="Proteomes" id="UP001642409">
    <property type="component" value="Unassembled WGS sequence"/>
</dbReference>
<accession>A0AA86TL26</accession>
<reference evidence="2 3" key="2">
    <citation type="submission" date="2024-07" db="EMBL/GenBank/DDBJ databases">
        <authorList>
            <person name="Akdeniz Z."/>
        </authorList>
    </citation>
    <scope>NUCLEOTIDE SEQUENCE [LARGE SCALE GENOMIC DNA]</scope>
</reference>
<protein>
    <submittedName>
        <fullName evidence="2">Hypothetical_protein</fullName>
    </submittedName>
</protein>
<evidence type="ECO:0000313" key="1">
    <source>
        <dbReference type="EMBL" id="CAI9920650.1"/>
    </source>
</evidence>
<dbReference type="AlphaFoldDB" id="A0AA86TL26"/>